<organism evidence="1 2">
    <name type="scientific">Zymoseptoria tritici ST99CH_1A5</name>
    <dbReference type="NCBI Taxonomy" id="1276529"/>
    <lineage>
        <taxon>Eukaryota</taxon>
        <taxon>Fungi</taxon>
        <taxon>Dikarya</taxon>
        <taxon>Ascomycota</taxon>
        <taxon>Pezizomycotina</taxon>
        <taxon>Dothideomycetes</taxon>
        <taxon>Dothideomycetidae</taxon>
        <taxon>Mycosphaerellales</taxon>
        <taxon>Mycosphaerellaceae</taxon>
        <taxon>Zymoseptoria</taxon>
    </lineage>
</organism>
<dbReference type="EMBL" id="LT882679">
    <property type="protein sequence ID" value="SMY23948.1"/>
    <property type="molecule type" value="Genomic_DNA"/>
</dbReference>
<reference evidence="1 2" key="1">
    <citation type="submission" date="2016-10" db="EMBL/GenBank/DDBJ databases">
        <authorList>
            <person name="Varghese N."/>
        </authorList>
    </citation>
    <scope>NUCLEOTIDE SEQUENCE [LARGE SCALE GENOMIC DNA]</scope>
</reference>
<protein>
    <submittedName>
        <fullName evidence="1">Uncharacterized protein</fullName>
    </submittedName>
</protein>
<sequence length="311" mass="33102">MALVNAIGLSSGILTIVGFFQSNLPAKPAEGTTIGVKVGLGDDDSDNLSGGIGAIYGFDTNNNYIGKAAGAKVGTGGFREFTIDQSVPGMQGDFISVESTNDAICIAWVSVGMFDDSPGGAWTGDIGFNCGQRWYEGNQVAGKDNDTGELYKPRCTWIDGDDTGDFETSALKFRTRAYGEKSEDTLDNNKECSETAFGKDPGPINGIPGAKRAVPTRRPWMEQRLIMSNGTSHSAANLCRSETSYGPDFLSADGQFCDMVSKTLSPLCSVKEVDGCVDVDASAMTVHKRSSVAKRTSSLLHKSYSKVSQWS</sequence>
<evidence type="ECO:0000313" key="1">
    <source>
        <dbReference type="EMBL" id="SMY23948.1"/>
    </source>
</evidence>
<accession>A0A1Y6LKI2</accession>
<dbReference type="AlphaFoldDB" id="A0A1Y6LKI2"/>
<dbReference type="Proteomes" id="UP000215453">
    <property type="component" value="Chromosome 4"/>
</dbReference>
<name>A0A1Y6LKI2_ZYMTR</name>
<gene>
    <name evidence="1" type="ORF">ZT1A5_G5389</name>
</gene>
<evidence type="ECO:0000313" key="2">
    <source>
        <dbReference type="Proteomes" id="UP000215453"/>
    </source>
</evidence>
<proteinExistence type="predicted"/>